<evidence type="ECO:0000313" key="2">
    <source>
        <dbReference type="Proteomes" id="UP001166021"/>
    </source>
</evidence>
<dbReference type="GO" id="GO:0016787">
    <property type="term" value="F:hydrolase activity"/>
    <property type="evidence" value="ECO:0007669"/>
    <property type="project" value="UniProtKB-KW"/>
</dbReference>
<dbReference type="Proteomes" id="UP001166021">
    <property type="component" value="Unassembled WGS sequence"/>
</dbReference>
<name>A0ABR7V5N8_9FLAO</name>
<evidence type="ECO:0000313" key="1">
    <source>
        <dbReference type="EMBL" id="MBD0780117.1"/>
    </source>
</evidence>
<comment type="caution">
    <text evidence="1">The sequence shown here is derived from an EMBL/GenBank/DDBJ whole genome shotgun (WGS) entry which is preliminary data.</text>
</comment>
<gene>
    <name evidence="1" type="ORF">HPE56_20150</name>
</gene>
<keyword evidence="2" id="KW-1185">Reference proteome</keyword>
<dbReference type="EMBL" id="JABTCF010000022">
    <property type="protein sequence ID" value="MBD0780117.1"/>
    <property type="molecule type" value="Genomic_DNA"/>
</dbReference>
<sequence length="59" mass="7059">MDKVKTLTLFLIFWVTLTNAQNIVYQTVKDIKYYDDSISNTNAYIKERCTLDIYYPKNK</sequence>
<protein>
    <submittedName>
        <fullName evidence="1">Alpha/beta hydrolase</fullName>
    </submittedName>
</protein>
<keyword evidence="1" id="KW-0378">Hydrolase</keyword>
<feature type="non-terminal residue" evidence="1">
    <location>
        <position position="59"/>
    </location>
</feature>
<proteinExistence type="predicted"/>
<organism evidence="1 2">
    <name type="scientific">Maribacter aquimaris</name>
    <dbReference type="NCBI Taxonomy" id="2737171"/>
    <lineage>
        <taxon>Bacteria</taxon>
        <taxon>Pseudomonadati</taxon>
        <taxon>Bacteroidota</taxon>
        <taxon>Flavobacteriia</taxon>
        <taxon>Flavobacteriales</taxon>
        <taxon>Flavobacteriaceae</taxon>
        <taxon>Maribacter</taxon>
    </lineage>
</organism>
<reference evidence="1" key="1">
    <citation type="submission" date="2020-05" db="EMBL/GenBank/DDBJ databases">
        <title>The draft genome sequence of Maribacter sp. ANRC-HE7.</title>
        <authorList>
            <person name="Mu L."/>
        </authorList>
    </citation>
    <scope>NUCLEOTIDE SEQUENCE</scope>
    <source>
        <strain evidence="1">ANRC-HE7</strain>
    </source>
</reference>
<accession>A0ABR7V5N8</accession>